<evidence type="ECO:0000256" key="15">
    <source>
        <dbReference type="PROSITE-ProRule" id="PRU01011"/>
    </source>
</evidence>
<reference evidence="17" key="1">
    <citation type="submission" date="2025-08" db="UniProtKB">
        <authorList>
            <consortium name="Ensembl"/>
        </authorList>
    </citation>
    <scope>IDENTIFICATION</scope>
</reference>
<dbReference type="Pfam" id="PF00413">
    <property type="entry name" value="Peptidase_M10"/>
    <property type="match status" value="1"/>
</dbReference>
<dbReference type="InterPro" id="IPR001818">
    <property type="entry name" value="Pept_M10_metallopeptidase"/>
</dbReference>
<keyword evidence="5" id="KW-0677">Repeat</keyword>
<organism evidence="17 18">
    <name type="scientific">Sinocyclocheilus anshuiensis</name>
    <dbReference type="NCBI Taxonomy" id="1608454"/>
    <lineage>
        <taxon>Eukaryota</taxon>
        <taxon>Metazoa</taxon>
        <taxon>Chordata</taxon>
        <taxon>Craniata</taxon>
        <taxon>Vertebrata</taxon>
        <taxon>Euteleostomi</taxon>
        <taxon>Actinopterygii</taxon>
        <taxon>Neopterygii</taxon>
        <taxon>Teleostei</taxon>
        <taxon>Ostariophysi</taxon>
        <taxon>Cypriniformes</taxon>
        <taxon>Cyprinidae</taxon>
        <taxon>Cyprininae</taxon>
        <taxon>Sinocyclocheilus</taxon>
    </lineage>
</organism>
<evidence type="ECO:0000256" key="8">
    <source>
        <dbReference type="ARBA" id="ARBA00022837"/>
    </source>
</evidence>
<keyword evidence="4" id="KW-0732">Signal</keyword>
<evidence type="ECO:0000256" key="11">
    <source>
        <dbReference type="ARBA" id="ARBA00023157"/>
    </source>
</evidence>
<proteinExistence type="inferred from homology"/>
<dbReference type="InterPro" id="IPR021190">
    <property type="entry name" value="Pept_M10A"/>
</dbReference>
<evidence type="ECO:0000256" key="7">
    <source>
        <dbReference type="ARBA" id="ARBA00022833"/>
    </source>
</evidence>
<dbReference type="SMART" id="SM00120">
    <property type="entry name" value="HX"/>
    <property type="match status" value="4"/>
</dbReference>
<dbReference type="InterPro" id="IPR033739">
    <property type="entry name" value="M10A_MMP"/>
</dbReference>
<dbReference type="InterPro" id="IPR018487">
    <property type="entry name" value="Hemopexin-like_repeat"/>
</dbReference>
<keyword evidence="10" id="KW-0865">Zymogen</keyword>
<feature type="binding site" evidence="14">
    <location>
        <position position="70"/>
    </location>
    <ligand>
        <name>Zn(2+)</name>
        <dbReference type="ChEBI" id="CHEBI:29105"/>
        <label>1</label>
    </ligand>
</feature>
<sequence length="338" mass="39414">NNHIIQRFPWQMREDKVKRVLQEALKVWSDVTPLTFTEVINQEADIVIDFARYWHGDNLPFDGPGGILAHAFFPRTHREGDIHFDYDESWTVGNELGTDLLQVAAHEFGHVLGLQHSLEPGALMSPFYSFSYPLQLSEDDKKGIQYLYVCALHSHLRYPIFSRCHCFYAWRIREGRLQAGYPALASRHWRGIPENIGATYEDKKGNIWFFEGSNYWVFDAELKIKGPDPLQTIGLPVTHIQAALRLKEHHGHHTYFFKSGKYWRLDSQENRVDTAFPRSIQQDWWGIPDEIDAAFQDANGFAVFISRRQYWRFDPVQRKVLEGYPRYVGADFFGCSMP</sequence>
<feature type="binding site" evidence="14">
    <location>
        <position position="292"/>
    </location>
    <ligand>
        <name>Ca(2+)</name>
        <dbReference type="ChEBI" id="CHEBI:29108"/>
        <label>4</label>
    </ligand>
</feature>
<comment type="cofactor">
    <cofactor evidence="14">
        <name>Ca(2+)</name>
        <dbReference type="ChEBI" id="CHEBI:29108"/>
    </cofactor>
    <text evidence="14">Can bind about 5 Ca(2+) ions per subunit.</text>
</comment>
<dbReference type="PROSITE" id="PS00024">
    <property type="entry name" value="HEMOPEXIN"/>
    <property type="match status" value="1"/>
</dbReference>
<dbReference type="GO" id="GO:0031012">
    <property type="term" value="C:extracellular matrix"/>
    <property type="evidence" value="ECO:0007669"/>
    <property type="project" value="InterPro"/>
</dbReference>
<dbReference type="Ensembl" id="ENSSANT00000004830.1">
    <property type="protein sequence ID" value="ENSSANP00000004494.1"/>
    <property type="gene ID" value="ENSSANG00000002432.1"/>
</dbReference>
<feature type="binding site" evidence="14">
    <location>
        <position position="124"/>
    </location>
    <ligand>
        <name>Zn(2+)</name>
        <dbReference type="ChEBI" id="CHEBI:29105"/>
        <label>2</label>
        <note>catalytic</note>
    </ligand>
</feature>
<evidence type="ECO:0000313" key="18">
    <source>
        <dbReference type="Proteomes" id="UP000472260"/>
    </source>
</evidence>
<feature type="binding site" evidence="14">
    <location>
        <position position="57"/>
    </location>
    <ligand>
        <name>Zn(2+)</name>
        <dbReference type="ChEBI" id="CHEBI:29105"/>
        <label>1</label>
    </ligand>
</feature>
<reference evidence="17" key="2">
    <citation type="submission" date="2025-09" db="UniProtKB">
        <authorList>
            <consortium name="Ensembl"/>
        </authorList>
    </citation>
    <scope>IDENTIFICATION</scope>
</reference>
<dbReference type="PROSITE" id="PS51642">
    <property type="entry name" value="HEMOPEXIN_2"/>
    <property type="match status" value="2"/>
</dbReference>
<dbReference type="GO" id="GO:0004222">
    <property type="term" value="F:metalloendopeptidase activity"/>
    <property type="evidence" value="ECO:0007669"/>
    <property type="project" value="InterPro"/>
</dbReference>
<feature type="binding site" evidence="14">
    <location>
        <position position="88"/>
    </location>
    <ligand>
        <name>Ca(2+)</name>
        <dbReference type="ChEBI" id="CHEBI:29108"/>
        <label>3</label>
    </ligand>
</feature>
<dbReference type="SUPFAM" id="SSF50923">
    <property type="entry name" value="Hemopexin-like domain"/>
    <property type="match status" value="1"/>
</dbReference>
<dbReference type="PANTHER" id="PTHR10201">
    <property type="entry name" value="MATRIX METALLOPROTEINASE"/>
    <property type="match status" value="1"/>
</dbReference>
<name>A0A671KAP6_9TELE</name>
<dbReference type="GO" id="GO:0005615">
    <property type="term" value="C:extracellular space"/>
    <property type="evidence" value="ECO:0007669"/>
    <property type="project" value="TreeGrafter"/>
</dbReference>
<dbReference type="CDD" id="cd04278">
    <property type="entry name" value="ZnMc_MMP"/>
    <property type="match status" value="1"/>
</dbReference>
<feature type="binding site" evidence="13">
    <location>
        <position position="110"/>
    </location>
    <ligand>
        <name>Zn(2+)</name>
        <dbReference type="ChEBI" id="CHEBI:29105"/>
        <label>2</label>
        <note>catalytic</note>
    </ligand>
</feature>
<feature type="active site" evidence="12">
    <location>
        <position position="107"/>
    </location>
</feature>
<dbReference type="AlphaFoldDB" id="A0A671KAP6"/>
<dbReference type="InterPro" id="IPR006026">
    <property type="entry name" value="Peptidase_Metallo"/>
</dbReference>
<accession>A0A671KAP6</accession>
<dbReference type="Pfam" id="PF00045">
    <property type="entry name" value="Hemopexin"/>
    <property type="match status" value="2"/>
</dbReference>
<dbReference type="InterPro" id="IPR000585">
    <property type="entry name" value="Hemopexin-like_dom"/>
</dbReference>
<keyword evidence="2" id="KW-0645">Protease</keyword>
<dbReference type="GO" id="GO:0030574">
    <property type="term" value="P:collagen catabolic process"/>
    <property type="evidence" value="ECO:0007669"/>
    <property type="project" value="TreeGrafter"/>
</dbReference>
<dbReference type="Proteomes" id="UP000472260">
    <property type="component" value="Unassembled WGS sequence"/>
</dbReference>
<evidence type="ECO:0000259" key="16">
    <source>
        <dbReference type="SMART" id="SM00235"/>
    </source>
</evidence>
<feature type="binding site" evidence="14">
    <location>
        <position position="45"/>
    </location>
    <ligand>
        <name>Ca(2+)</name>
        <dbReference type="ChEBI" id="CHEBI:29108"/>
        <label>2</label>
    </ligand>
</feature>
<feature type="binding site" evidence="14">
    <location>
        <position position="243"/>
    </location>
    <ligand>
        <name>Ca(2+)</name>
        <dbReference type="ChEBI" id="CHEBI:29108"/>
        <label>5</label>
    </ligand>
</feature>
<feature type="binding site" evidence="14">
    <location>
        <position position="62"/>
    </location>
    <ligand>
        <name>Ca(2+)</name>
        <dbReference type="ChEBI" id="CHEBI:29108"/>
        <label>3</label>
    </ligand>
</feature>
<feature type="binding site" evidence="13">
    <location>
        <position position="106"/>
    </location>
    <ligand>
        <name>Zn(2+)</name>
        <dbReference type="ChEBI" id="CHEBI:29105"/>
        <label>2</label>
        <note>catalytic</note>
    </ligand>
</feature>
<evidence type="ECO:0000256" key="12">
    <source>
        <dbReference type="PIRSR" id="PIRSR001191-1"/>
    </source>
</evidence>
<evidence type="ECO:0000256" key="1">
    <source>
        <dbReference type="ARBA" id="ARBA00010370"/>
    </source>
</evidence>
<keyword evidence="9" id="KW-0482">Metalloprotease</keyword>
<feature type="binding site" evidence="14">
    <location>
        <position position="81"/>
    </location>
    <ligand>
        <name>Ca(2+)</name>
        <dbReference type="ChEBI" id="CHEBI:29108"/>
        <label>2</label>
    </ligand>
</feature>
<keyword evidence="6" id="KW-0378">Hydrolase</keyword>
<feature type="repeat" description="Hemopexin" evidence="15">
    <location>
        <begin position="288"/>
        <end position="335"/>
    </location>
</feature>
<keyword evidence="7 13" id="KW-0862">Zinc</keyword>
<feature type="binding site" evidence="14">
    <location>
        <position position="63"/>
    </location>
    <ligand>
        <name>Ca(2+)</name>
        <dbReference type="ChEBI" id="CHEBI:29108"/>
        <label>3</label>
    </ligand>
</feature>
<dbReference type="GO" id="GO:0030198">
    <property type="term" value="P:extracellular matrix organization"/>
    <property type="evidence" value="ECO:0007669"/>
    <property type="project" value="TreeGrafter"/>
</dbReference>
<evidence type="ECO:0000256" key="5">
    <source>
        <dbReference type="ARBA" id="ARBA00022737"/>
    </source>
</evidence>
<evidence type="ECO:0000256" key="6">
    <source>
        <dbReference type="ARBA" id="ARBA00022801"/>
    </source>
</evidence>
<feature type="binding site" evidence="14">
    <location>
        <position position="85"/>
    </location>
    <ligand>
        <name>Ca(2+)</name>
        <dbReference type="ChEBI" id="CHEBI:29108"/>
        <label>3</label>
    </ligand>
</feature>
<dbReference type="GO" id="GO:0008270">
    <property type="term" value="F:zinc ion binding"/>
    <property type="evidence" value="ECO:0007669"/>
    <property type="project" value="InterPro"/>
</dbReference>
<keyword evidence="3 13" id="KW-0479">Metal-binding</keyword>
<evidence type="ECO:0000256" key="14">
    <source>
        <dbReference type="PIRSR" id="PIRSR621190-2"/>
    </source>
</evidence>
<feature type="domain" description="Peptidase metallopeptidase" evidence="16">
    <location>
        <begin position="1"/>
        <end position="150"/>
    </location>
</feature>
<evidence type="ECO:0000256" key="9">
    <source>
        <dbReference type="ARBA" id="ARBA00023049"/>
    </source>
</evidence>
<evidence type="ECO:0000256" key="3">
    <source>
        <dbReference type="ARBA" id="ARBA00022723"/>
    </source>
</evidence>
<dbReference type="CDD" id="cd00094">
    <property type="entry name" value="HX"/>
    <property type="match status" value="1"/>
</dbReference>
<dbReference type="FunFam" id="2.110.10.10:FF:000005">
    <property type="entry name" value="Stromelysin-3 preproprotein"/>
    <property type="match status" value="1"/>
</dbReference>
<comment type="cofactor">
    <cofactor evidence="14">
        <name>Zn(2+)</name>
        <dbReference type="ChEBI" id="CHEBI:29105"/>
    </cofactor>
    <text evidence="14">Binds 2 Zn(2+) ions per subunit.</text>
</comment>
<dbReference type="GO" id="GO:0006508">
    <property type="term" value="P:proteolysis"/>
    <property type="evidence" value="ECO:0007669"/>
    <property type="project" value="UniProtKB-KW"/>
</dbReference>
<keyword evidence="8 14" id="KW-0106">Calcium</keyword>
<evidence type="ECO:0000256" key="2">
    <source>
        <dbReference type="ARBA" id="ARBA00022670"/>
    </source>
</evidence>
<comment type="similarity">
    <text evidence="1">Belongs to the peptidase M10A family.</text>
</comment>
<dbReference type="PANTHER" id="PTHR10201:SF20">
    <property type="entry name" value="STROMELYSIN-3"/>
    <property type="match status" value="1"/>
</dbReference>
<dbReference type="SUPFAM" id="SSF55486">
    <property type="entry name" value="Metalloproteases ('zincins'), catalytic domain"/>
    <property type="match status" value="1"/>
</dbReference>
<evidence type="ECO:0000256" key="13">
    <source>
        <dbReference type="PIRSR" id="PIRSR001191-2"/>
    </source>
</evidence>
<keyword evidence="18" id="KW-1185">Reference proteome</keyword>
<evidence type="ECO:0000256" key="10">
    <source>
        <dbReference type="ARBA" id="ARBA00023145"/>
    </source>
</evidence>
<keyword evidence="11" id="KW-1015">Disulfide bond</keyword>
<evidence type="ECO:0000256" key="4">
    <source>
        <dbReference type="ARBA" id="ARBA00022729"/>
    </source>
</evidence>
<dbReference type="PRINTS" id="PR00138">
    <property type="entry name" value="MATRIXIN"/>
</dbReference>
<dbReference type="SMART" id="SM00235">
    <property type="entry name" value="ZnMc"/>
    <property type="match status" value="1"/>
</dbReference>
<dbReference type="Gene3D" id="3.40.390.10">
    <property type="entry name" value="Collagenase (Catalytic Domain)"/>
    <property type="match status" value="1"/>
</dbReference>
<dbReference type="InterPro" id="IPR024079">
    <property type="entry name" value="MetalloPept_cat_dom_sf"/>
</dbReference>
<dbReference type="Gene3D" id="2.110.10.10">
    <property type="entry name" value="Hemopexin-like domain"/>
    <property type="match status" value="1"/>
</dbReference>
<feature type="repeat" description="Hemopexin" evidence="15">
    <location>
        <begin position="237"/>
        <end position="287"/>
    </location>
</feature>
<evidence type="ECO:0000313" key="17">
    <source>
        <dbReference type="Ensembl" id="ENSSANP00000004494.1"/>
    </source>
</evidence>
<protein>
    <submittedName>
        <fullName evidence="17">Stromelysin-3-like</fullName>
    </submittedName>
</protein>
<feature type="binding site" evidence="14">
    <location>
        <position position="88"/>
    </location>
    <ligand>
        <name>Ca(2+)</name>
        <dbReference type="ChEBI" id="CHEBI:29108"/>
        <label>1</label>
    </ligand>
</feature>
<dbReference type="InterPro" id="IPR018486">
    <property type="entry name" value="Hemopexin_CS"/>
</dbReference>
<gene>
    <name evidence="17" type="primary">LOC107667901</name>
</gene>
<feature type="binding site" evidence="14">
    <location>
        <position position="55"/>
    </location>
    <ligand>
        <name>Zn(2+)</name>
        <dbReference type="ChEBI" id="CHEBI:29105"/>
        <label>1</label>
    </ligand>
</feature>
<dbReference type="InterPro" id="IPR036375">
    <property type="entry name" value="Hemopexin-like_dom_sf"/>
</dbReference>
<dbReference type="PIRSF" id="PIRSF001191">
    <property type="entry name" value="Peptidase_M10A_matrix"/>
    <property type="match status" value="1"/>
</dbReference>
<feature type="binding site" evidence="13">
    <location>
        <position position="116"/>
    </location>
    <ligand>
        <name>Zn(2+)</name>
        <dbReference type="ChEBI" id="CHEBI:29105"/>
        <label>2</label>
        <note>catalytic</note>
    </ligand>
</feature>
<feature type="binding site" evidence="14">
    <location>
        <position position="83"/>
    </location>
    <ligand>
        <name>Zn(2+)</name>
        <dbReference type="ChEBI" id="CHEBI:29105"/>
        <label>1</label>
    </ligand>
</feature>